<accession>A0ABW7A5P9</accession>
<keyword evidence="2" id="KW-1185">Reference proteome</keyword>
<organism evidence="1 2">
    <name type="scientific">Nonomuraea marmarensis</name>
    <dbReference type="NCBI Taxonomy" id="3351344"/>
    <lineage>
        <taxon>Bacteria</taxon>
        <taxon>Bacillati</taxon>
        <taxon>Actinomycetota</taxon>
        <taxon>Actinomycetes</taxon>
        <taxon>Streptosporangiales</taxon>
        <taxon>Streptosporangiaceae</taxon>
        <taxon>Nonomuraea</taxon>
    </lineage>
</organism>
<gene>
    <name evidence="1" type="ORF">ACFLIM_05665</name>
</gene>
<sequence length="59" mass="6385">MGTARVEAAVNGPAVGAGVNLALAATPRRTVSGPDAWDRAVEIERVRQMWSLPRRRKES</sequence>
<evidence type="ECO:0000313" key="1">
    <source>
        <dbReference type="EMBL" id="MFG1702663.1"/>
    </source>
</evidence>
<dbReference type="RefSeq" id="WP_393162631.1">
    <property type="nucleotide sequence ID" value="NZ_JBICRM010000003.1"/>
</dbReference>
<comment type="caution">
    <text evidence="1">The sequence shown here is derived from an EMBL/GenBank/DDBJ whole genome shotgun (WGS) entry which is preliminary data.</text>
</comment>
<name>A0ABW7A5P9_9ACTN</name>
<reference evidence="1 2" key="1">
    <citation type="submission" date="2024-10" db="EMBL/GenBank/DDBJ databases">
        <authorList>
            <person name="Topkara A.R."/>
            <person name="Saygin H."/>
        </authorList>
    </citation>
    <scope>NUCLEOTIDE SEQUENCE [LARGE SCALE GENOMIC DNA]</scope>
    <source>
        <strain evidence="1 2">M3C6</strain>
    </source>
</reference>
<evidence type="ECO:0000313" key="2">
    <source>
        <dbReference type="Proteomes" id="UP001603978"/>
    </source>
</evidence>
<dbReference type="Proteomes" id="UP001603978">
    <property type="component" value="Unassembled WGS sequence"/>
</dbReference>
<protein>
    <submittedName>
        <fullName evidence="1">Uncharacterized protein</fullName>
    </submittedName>
</protein>
<proteinExistence type="predicted"/>
<dbReference type="EMBL" id="JBICRM010000003">
    <property type="protein sequence ID" value="MFG1702663.1"/>
    <property type="molecule type" value="Genomic_DNA"/>
</dbReference>